<evidence type="ECO:0000313" key="1">
    <source>
        <dbReference type="EMBL" id="KAE8130782.1"/>
    </source>
</evidence>
<dbReference type="Proteomes" id="UP000325672">
    <property type="component" value="Unassembled WGS sequence"/>
</dbReference>
<name>A0A5N6S839_ASPPS</name>
<dbReference type="GeneID" id="43642439"/>
<gene>
    <name evidence="1" type="ORF">BDV38DRAFT_276502</name>
</gene>
<dbReference type="OrthoDB" id="5327538at2759"/>
<dbReference type="AlphaFoldDB" id="A0A5N6S839"/>
<keyword evidence="2" id="KW-1185">Reference proteome</keyword>
<reference evidence="1 2" key="1">
    <citation type="submission" date="2019-04" db="EMBL/GenBank/DDBJ databases">
        <title>Friends and foes A comparative genomics study of 23 Aspergillus species from section Flavi.</title>
        <authorList>
            <consortium name="DOE Joint Genome Institute"/>
            <person name="Kjaerbolling I."/>
            <person name="Vesth T."/>
            <person name="Frisvad J.C."/>
            <person name="Nybo J.L."/>
            <person name="Theobald S."/>
            <person name="Kildgaard S."/>
            <person name="Isbrandt T."/>
            <person name="Kuo A."/>
            <person name="Sato A."/>
            <person name="Lyhne E.K."/>
            <person name="Kogle M.E."/>
            <person name="Wiebenga A."/>
            <person name="Kun R.S."/>
            <person name="Lubbers R.J."/>
            <person name="Makela M.R."/>
            <person name="Barry K."/>
            <person name="Chovatia M."/>
            <person name="Clum A."/>
            <person name="Daum C."/>
            <person name="Haridas S."/>
            <person name="He G."/>
            <person name="LaButti K."/>
            <person name="Lipzen A."/>
            <person name="Mondo S."/>
            <person name="Riley R."/>
            <person name="Salamov A."/>
            <person name="Simmons B.A."/>
            <person name="Magnuson J.K."/>
            <person name="Henrissat B."/>
            <person name="Mortensen U.H."/>
            <person name="Larsen T.O."/>
            <person name="Devries R.P."/>
            <person name="Grigoriev I.V."/>
            <person name="Machida M."/>
            <person name="Baker S.E."/>
            <person name="Andersen M.R."/>
        </authorList>
    </citation>
    <scope>NUCLEOTIDE SEQUENCE [LARGE SCALE GENOMIC DNA]</scope>
    <source>
        <strain evidence="1 2">CBS 117625</strain>
    </source>
</reference>
<evidence type="ECO:0000313" key="2">
    <source>
        <dbReference type="Proteomes" id="UP000325672"/>
    </source>
</evidence>
<proteinExistence type="predicted"/>
<accession>A0A5N6S839</accession>
<organism evidence="1 2">
    <name type="scientific">Aspergillus pseudotamarii</name>
    <dbReference type="NCBI Taxonomy" id="132259"/>
    <lineage>
        <taxon>Eukaryota</taxon>
        <taxon>Fungi</taxon>
        <taxon>Dikarya</taxon>
        <taxon>Ascomycota</taxon>
        <taxon>Pezizomycotina</taxon>
        <taxon>Eurotiomycetes</taxon>
        <taxon>Eurotiomycetidae</taxon>
        <taxon>Eurotiales</taxon>
        <taxon>Aspergillaceae</taxon>
        <taxon>Aspergillus</taxon>
        <taxon>Aspergillus subgen. Circumdati</taxon>
    </lineage>
</organism>
<sequence>MPSEVATLQFLNKAKVPSRRYSIIFYVHGETPVGARYTLMGKLQGKSLRWSPASPEQRTKILPLGPYSNPRDYLRTSIEINLDFDDGQFYMRHAHGQGDHILIDVDYKHHRIVDWEWAYTEPKSAAFKSNIILLSVADFCNGANCIGEEESTFATN</sequence>
<dbReference type="EMBL" id="ML743697">
    <property type="protein sequence ID" value="KAE8130782.1"/>
    <property type="molecule type" value="Genomic_DNA"/>
</dbReference>
<dbReference type="RefSeq" id="XP_031906845.1">
    <property type="nucleotide sequence ID" value="XM_032058229.1"/>
</dbReference>
<protein>
    <submittedName>
        <fullName evidence="1">Uncharacterized protein</fullName>
    </submittedName>
</protein>